<protein>
    <recommendedName>
        <fullName evidence="2">TIR domain-containing protein</fullName>
    </recommendedName>
</protein>
<keyword evidence="4" id="KW-1185">Reference proteome</keyword>
<dbReference type="InterPro" id="IPR000157">
    <property type="entry name" value="TIR_dom"/>
</dbReference>
<feature type="compositionally biased region" description="Polar residues" evidence="1">
    <location>
        <begin position="1"/>
        <end position="13"/>
    </location>
</feature>
<dbReference type="AlphaFoldDB" id="A0ABD0J148"/>
<comment type="caution">
    <text evidence="3">The sequence shown here is derived from an EMBL/GenBank/DDBJ whole genome shotgun (WGS) entry which is preliminary data.</text>
</comment>
<accession>A0ABD0J148</accession>
<evidence type="ECO:0000313" key="3">
    <source>
        <dbReference type="EMBL" id="KAK7448537.1"/>
    </source>
</evidence>
<dbReference type="Gene3D" id="3.40.50.10140">
    <property type="entry name" value="Toll/interleukin-1 receptor homology (TIR) domain"/>
    <property type="match status" value="1"/>
</dbReference>
<dbReference type="InterPro" id="IPR035897">
    <property type="entry name" value="Toll_tir_struct_dom_sf"/>
</dbReference>
<organism evidence="3 4">
    <name type="scientific">Batillaria attramentaria</name>
    <dbReference type="NCBI Taxonomy" id="370345"/>
    <lineage>
        <taxon>Eukaryota</taxon>
        <taxon>Metazoa</taxon>
        <taxon>Spiralia</taxon>
        <taxon>Lophotrochozoa</taxon>
        <taxon>Mollusca</taxon>
        <taxon>Gastropoda</taxon>
        <taxon>Caenogastropoda</taxon>
        <taxon>Sorbeoconcha</taxon>
        <taxon>Cerithioidea</taxon>
        <taxon>Batillariidae</taxon>
        <taxon>Batillaria</taxon>
    </lineage>
</organism>
<proteinExistence type="predicted"/>
<name>A0ABD0J148_9CAEN</name>
<feature type="compositionally biased region" description="Polar residues" evidence="1">
    <location>
        <begin position="67"/>
        <end position="78"/>
    </location>
</feature>
<dbReference type="PANTHER" id="PTHR46270">
    <property type="entry name" value="ARMADILLO-TYPE FOLD-RELATED"/>
    <property type="match status" value="1"/>
</dbReference>
<feature type="compositionally biased region" description="Polar residues" evidence="1">
    <location>
        <begin position="23"/>
        <end position="32"/>
    </location>
</feature>
<gene>
    <name evidence="3" type="ORF">BaRGS_00040085</name>
</gene>
<sequence>MGCGSSTQTAQTRHQNHEVNRKFVTTISTNPDQKAHPDGRAPSNITDDMKRAQVQPNSKNDDIGRSSKITAVSRQTSNTREEKFQPVTSTSQEDAKEAAALRTEHPDLKDDFNCLTNIMELFKQNKHARFVSEISNLRATCETGTKKFTVLMDFLSYIGGAKATMTVYTNTLQETGWTHISEECLVWKSGESKEVQTARFMVQELRGFWVDATDASMVFAAHLAEAGLFPYLVADVANLKEPDYENGANVFDTSVTILYNCARNQQLRQYYRDISAISLLTPILARKEKNVKLLTLLTLSYIIDEEDNHLLLGDDHDFDFLLEMIGEAWEEEDHRDLNGYSLEELLNGLSNLAQNDDNKKLLMKKGAVKHLKPILEDGHDAEKQEALKVLWELSFNKDSQHLIQEDASLMDLLNTLKKHQNKIIARNANGALWVLNMSQRMGKAPQKPVVKDGHVMISYQWGNQKMLLQIRDKLRENNFRVWMDVDNISGSTLQAMADAVEGASAVLMCMSQRYKDSPNCRTEAEYAFALNKPIIPLLMERSYRPNGWLGILLGSKLFFDFSGKYPFEKKLDELVRELGHRGLNGASEVDGEIAVVKQLPLTAARTPDASSWSQKDVTEWLKNNKLAG</sequence>
<dbReference type="Pfam" id="PF13676">
    <property type="entry name" value="TIR_2"/>
    <property type="match status" value="1"/>
</dbReference>
<feature type="non-terminal residue" evidence="3">
    <location>
        <position position="628"/>
    </location>
</feature>
<reference evidence="3 4" key="1">
    <citation type="journal article" date="2023" name="Sci. Data">
        <title>Genome assembly of the Korean intertidal mud-creeper Batillaria attramentaria.</title>
        <authorList>
            <person name="Patra A.K."/>
            <person name="Ho P.T."/>
            <person name="Jun S."/>
            <person name="Lee S.J."/>
            <person name="Kim Y."/>
            <person name="Won Y.J."/>
        </authorList>
    </citation>
    <scope>NUCLEOTIDE SEQUENCE [LARGE SCALE GENOMIC DNA]</scope>
    <source>
        <strain evidence="3">Wonlab-2016</strain>
    </source>
</reference>
<evidence type="ECO:0000313" key="4">
    <source>
        <dbReference type="Proteomes" id="UP001519460"/>
    </source>
</evidence>
<dbReference type="Proteomes" id="UP001519460">
    <property type="component" value="Unassembled WGS sequence"/>
</dbReference>
<dbReference type="EMBL" id="JACVVK020000758">
    <property type="protein sequence ID" value="KAK7448537.1"/>
    <property type="molecule type" value="Genomic_DNA"/>
</dbReference>
<evidence type="ECO:0000259" key="2">
    <source>
        <dbReference type="Pfam" id="PF13676"/>
    </source>
</evidence>
<dbReference type="PANTHER" id="PTHR46270:SF2">
    <property type="entry name" value="TIR DOMAIN-CONTAINING PROTEIN"/>
    <property type="match status" value="1"/>
</dbReference>
<dbReference type="Gene3D" id="1.25.10.10">
    <property type="entry name" value="Leucine-rich Repeat Variant"/>
    <property type="match status" value="1"/>
</dbReference>
<feature type="region of interest" description="Disordered" evidence="1">
    <location>
        <begin position="1"/>
        <end position="94"/>
    </location>
</feature>
<feature type="domain" description="TIR" evidence="2">
    <location>
        <begin position="455"/>
        <end position="575"/>
    </location>
</feature>
<evidence type="ECO:0000256" key="1">
    <source>
        <dbReference type="SAM" id="MobiDB-lite"/>
    </source>
</evidence>
<dbReference type="InterPro" id="IPR011989">
    <property type="entry name" value="ARM-like"/>
</dbReference>
<dbReference type="SUPFAM" id="SSF48371">
    <property type="entry name" value="ARM repeat"/>
    <property type="match status" value="1"/>
</dbReference>
<dbReference type="SUPFAM" id="SSF52200">
    <property type="entry name" value="Toll/Interleukin receptor TIR domain"/>
    <property type="match status" value="1"/>
</dbReference>
<dbReference type="InterPro" id="IPR016024">
    <property type="entry name" value="ARM-type_fold"/>
</dbReference>